<dbReference type="PANTHER" id="PTHR30183">
    <property type="entry name" value="MOLYBDENUM TRANSPORT SYSTEM PERMEASE PROTEIN MODB"/>
    <property type="match status" value="1"/>
</dbReference>
<dbReference type="PANTHER" id="PTHR30183:SF7">
    <property type="entry name" value="FERRIC TRANSPORT SYSTEM PERMEASE PROTEIN FBPB 1-RELATED"/>
    <property type="match status" value="1"/>
</dbReference>
<dbReference type="Pfam" id="PF00528">
    <property type="entry name" value="BPD_transp_1"/>
    <property type="match status" value="2"/>
</dbReference>
<keyword evidence="10" id="KW-1185">Reference proteome</keyword>
<comment type="subcellular location">
    <subcellularLocation>
        <location evidence="1 7">Cell membrane</location>
        <topology evidence="1 7">Multi-pass membrane protein</topology>
    </subcellularLocation>
</comment>
<dbReference type="Gene3D" id="1.10.3720.10">
    <property type="entry name" value="MetI-like"/>
    <property type="match status" value="2"/>
</dbReference>
<feature type="transmembrane region" description="Helical" evidence="7">
    <location>
        <begin position="342"/>
        <end position="364"/>
    </location>
</feature>
<evidence type="ECO:0000259" key="8">
    <source>
        <dbReference type="PROSITE" id="PS50928"/>
    </source>
</evidence>
<proteinExistence type="inferred from homology"/>
<sequence length="725" mass="75720">MGALILGRAALAAVLAGVLLAPWHGMESGFSGLVAWPAGEAAPLAVLLTIGTRWWLWPAVILLLAPAPALLAGRVPGRLLAWCGAGAIALVFLQGHAIGLRGLAWPILAPLLGDAGPQAALGWGAAILVAGAFAMLSAGLAAQGRFGGDAFIAFLVTGSAALLLLFVFVPLATILAAAVMEDGRVAPAALAQRLTAPEAWSLACIATHQGCGVVWNTLVLATLTAVISTLIGLAFALLAARGNVRAQPAFRAMTILPLITPPFVVSLALIVLFGRTGIVTTALWEWFDIPRSRWIYGLPGVLLAQVLAQAPIAFVLLEGAVRAIGPSLEEAASTMGARRFTVFRTVTWPLLRPAIAACLLLAFVESLADFGNPLVLGGDFDVLSTRIFFAIAGARHEPGRAAALALLLLALTLGAFALQGLWLGKRRYTTVTGKGDSGVPAPLPRGLKMACGALAWPWMLFTAAVYGIILVGGFVHDIGRADMSFTWRHFVTGFEVEWANGPAFRGSAWDSLFTTIQVAAISAPLTAGLGILLAWLLARQVFPGRRSLEFMTMLSFAIPGTVVGVAYIMAFNEPPVELTGTALILVICFVFRNLPVGVRGGIAALAQIDKSLDEASATMGGGAFQTLRRVVLPLLRPAIVAALAFSFVHAMTAVSAVIFLVSARHNLATVYIVGRVEAGEMALAIAYSTVLIVVMLAVVLGIERVVGRAQIGRRATPMAPVRTGA</sequence>
<feature type="transmembrane region" description="Helical" evidence="7">
    <location>
        <begin position="576"/>
        <end position="594"/>
    </location>
</feature>
<feature type="transmembrane region" description="Helical" evidence="7">
    <location>
        <begin position="152"/>
        <end position="180"/>
    </location>
</feature>
<accession>A0ABN6P8E0</accession>
<evidence type="ECO:0000313" key="10">
    <source>
        <dbReference type="Proteomes" id="UP000831327"/>
    </source>
</evidence>
<dbReference type="CDD" id="cd06261">
    <property type="entry name" value="TM_PBP2"/>
    <property type="match status" value="2"/>
</dbReference>
<feature type="transmembrane region" description="Helical" evidence="7">
    <location>
        <begin position="638"/>
        <end position="661"/>
    </location>
</feature>
<feature type="transmembrane region" description="Helical" evidence="7">
    <location>
        <begin position="252"/>
        <end position="274"/>
    </location>
</feature>
<feature type="transmembrane region" description="Helical" evidence="7">
    <location>
        <begin position="401"/>
        <end position="424"/>
    </location>
</feature>
<dbReference type="PROSITE" id="PS50928">
    <property type="entry name" value="ABC_TM1"/>
    <property type="match status" value="2"/>
</dbReference>
<dbReference type="InterPro" id="IPR035906">
    <property type="entry name" value="MetI-like_sf"/>
</dbReference>
<feature type="transmembrane region" description="Helical" evidence="7">
    <location>
        <begin position="294"/>
        <end position="321"/>
    </location>
</feature>
<feature type="domain" description="ABC transmembrane type-1" evidence="8">
    <location>
        <begin position="512"/>
        <end position="700"/>
    </location>
</feature>
<feature type="domain" description="ABC transmembrane type-1" evidence="8">
    <location>
        <begin position="214"/>
        <end position="419"/>
    </location>
</feature>
<evidence type="ECO:0000256" key="7">
    <source>
        <dbReference type="RuleBase" id="RU363032"/>
    </source>
</evidence>
<keyword evidence="2 7" id="KW-0813">Transport</keyword>
<evidence type="ECO:0000256" key="1">
    <source>
        <dbReference type="ARBA" id="ARBA00004651"/>
    </source>
</evidence>
<feature type="transmembrane region" description="Helical" evidence="7">
    <location>
        <begin position="453"/>
        <end position="475"/>
    </location>
</feature>
<feature type="transmembrane region" description="Helical" evidence="7">
    <location>
        <begin position="79"/>
        <end position="100"/>
    </location>
</feature>
<evidence type="ECO:0000256" key="2">
    <source>
        <dbReference type="ARBA" id="ARBA00022448"/>
    </source>
</evidence>
<feature type="transmembrane region" description="Helical" evidence="7">
    <location>
        <begin position="681"/>
        <end position="702"/>
    </location>
</feature>
<organism evidence="9 10">
    <name type="scientific">Roseomonas fluvialis</name>
    <dbReference type="NCBI Taxonomy" id="1750527"/>
    <lineage>
        <taxon>Bacteria</taxon>
        <taxon>Pseudomonadati</taxon>
        <taxon>Pseudomonadota</taxon>
        <taxon>Alphaproteobacteria</taxon>
        <taxon>Acetobacterales</taxon>
        <taxon>Roseomonadaceae</taxon>
        <taxon>Roseomonas</taxon>
    </lineage>
</organism>
<dbReference type="EMBL" id="AP025637">
    <property type="protein sequence ID" value="BDG75172.1"/>
    <property type="molecule type" value="Genomic_DNA"/>
</dbReference>
<keyword evidence="4 7" id="KW-0812">Transmembrane</keyword>
<name>A0ABN6P8E0_9PROT</name>
<dbReference type="InterPro" id="IPR000515">
    <property type="entry name" value="MetI-like"/>
</dbReference>
<dbReference type="Proteomes" id="UP000831327">
    <property type="component" value="Chromosome"/>
</dbReference>
<evidence type="ECO:0000256" key="5">
    <source>
        <dbReference type="ARBA" id="ARBA00022989"/>
    </source>
</evidence>
<keyword evidence="3" id="KW-1003">Cell membrane</keyword>
<feature type="transmembrane region" description="Helical" evidence="7">
    <location>
        <begin position="516"/>
        <end position="538"/>
    </location>
</feature>
<reference evidence="9 10" key="1">
    <citation type="journal article" date="2016" name="Microbes Environ.">
        <title>Phylogenetically diverse aerobic anoxygenic phototrophic bacteria isolated from epilithic biofilms in Tama river, Japan.</title>
        <authorList>
            <person name="Hirose S."/>
            <person name="Matsuura K."/>
            <person name="Haruta S."/>
        </authorList>
    </citation>
    <scope>NUCLEOTIDE SEQUENCE [LARGE SCALE GENOMIC DNA]</scope>
    <source>
        <strain evidence="9 10">S08</strain>
    </source>
</reference>
<feature type="transmembrane region" description="Helical" evidence="7">
    <location>
        <begin position="54"/>
        <end position="72"/>
    </location>
</feature>
<keyword evidence="5 7" id="KW-1133">Transmembrane helix</keyword>
<evidence type="ECO:0000256" key="3">
    <source>
        <dbReference type="ARBA" id="ARBA00022475"/>
    </source>
</evidence>
<dbReference type="RefSeq" id="WP_244457262.1">
    <property type="nucleotide sequence ID" value="NZ_AP025637.1"/>
</dbReference>
<keyword evidence="6 7" id="KW-0472">Membrane</keyword>
<feature type="transmembrane region" description="Helical" evidence="7">
    <location>
        <begin position="550"/>
        <end position="570"/>
    </location>
</feature>
<gene>
    <name evidence="9" type="ORF">Rmf_51010</name>
</gene>
<evidence type="ECO:0000313" key="9">
    <source>
        <dbReference type="EMBL" id="BDG75172.1"/>
    </source>
</evidence>
<feature type="transmembrane region" description="Helical" evidence="7">
    <location>
        <begin position="218"/>
        <end position="240"/>
    </location>
</feature>
<feature type="transmembrane region" description="Helical" evidence="7">
    <location>
        <begin position="120"/>
        <end position="140"/>
    </location>
</feature>
<dbReference type="SUPFAM" id="SSF161098">
    <property type="entry name" value="MetI-like"/>
    <property type="match status" value="2"/>
</dbReference>
<evidence type="ECO:0000256" key="4">
    <source>
        <dbReference type="ARBA" id="ARBA00022692"/>
    </source>
</evidence>
<comment type="similarity">
    <text evidence="7">Belongs to the binding-protein-dependent transport system permease family.</text>
</comment>
<protein>
    <submittedName>
        <fullName evidence="9">Iron ABC transporter permease</fullName>
    </submittedName>
</protein>
<evidence type="ECO:0000256" key="6">
    <source>
        <dbReference type="ARBA" id="ARBA00023136"/>
    </source>
</evidence>